<proteinExistence type="predicted"/>
<dbReference type="EMBL" id="CP012333">
    <property type="protein sequence ID" value="AKU95926.1"/>
    <property type="molecule type" value="Genomic_DNA"/>
</dbReference>
<keyword evidence="2" id="KW-1185">Reference proteome</keyword>
<name>A0A0K1PRC3_9BACT</name>
<gene>
    <name evidence="1" type="ORF">AKJ09_02590</name>
</gene>
<dbReference type="STRING" id="1391654.AKJ09_02590"/>
<evidence type="ECO:0000313" key="2">
    <source>
        <dbReference type="Proteomes" id="UP000064967"/>
    </source>
</evidence>
<dbReference type="AlphaFoldDB" id="A0A0K1PRC3"/>
<evidence type="ECO:0000313" key="1">
    <source>
        <dbReference type="EMBL" id="AKU95926.1"/>
    </source>
</evidence>
<dbReference type="GO" id="GO:0046912">
    <property type="term" value="F:acyltransferase activity, acyl groups converted into alkyl on transfer"/>
    <property type="evidence" value="ECO:0007669"/>
    <property type="project" value="InterPro"/>
</dbReference>
<accession>A0A0K1PRC3</accession>
<dbReference type="InterPro" id="IPR036969">
    <property type="entry name" value="Citrate_synthase_sf"/>
</dbReference>
<dbReference type="OrthoDB" id="9759263at2"/>
<evidence type="ECO:0008006" key="3">
    <source>
        <dbReference type="Google" id="ProtNLM"/>
    </source>
</evidence>
<organism evidence="1 2">
    <name type="scientific">Labilithrix luteola</name>
    <dbReference type="NCBI Taxonomy" id="1391654"/>
    <lineage>
        <taxon>Bacteria</taxon>
        <taxon>Pseudomonadati</taxon>
        <taxon>Myxococcota</taxon>
        <taxon>Polyangia</taxon>
        <taxon>Polyangiales</taxon>
        <taxon>Labilitrichaceae</taxon>
        <taxon>Labilithrix</taxon>
    </lineage>
</organism>
<dbReference type="SUPFAM" id="SSF48256">
    <property type="entry name" value="Citrate synthase"/>
    <property type="match status" value="1"/>
</dbReference>
<reference evidence="1 2" key="1">
    <citation type="submission" date="2015-08" db="EMBL/GenBank/DDBJ databases">
        <authorList>
            <person name="Babu N.S."/>
            <person name="Beckwith C.J."/>
            <person name="Beseler K.G."/>
            <person name="Brison A."/>
            <person name="Carone J.V."/>
            <person name="Caskin T.P."/>
            <person name="Diamond M."/>
            <person name="Durham M.E."/>
            <person name="Foxe J.M."/>
            <person name="Go M."/>
            <person name="Henderson B.A."/>
            <person name="Jones I.B."/>
            <person name="McGettigan J.A."/>
            <person name="Micheletti S.J."/>
            <person name="Nasrallah M.E."/>
            <person name="Ortiz D."/>
            <person name="Piller C.R."/>
            <person name="Privatt S.R."/>
            <person name="Schneider S.L."/>
            <person name="Sharp S."/>
            <person name="Smith T.C."/>
            <person name="Stanton J.D."/>
            <person name="Ullery H.E."/>
            <person name="Wilson R.J."/>
            <person name="Serrano M.G."/>
            <person name="Buck G."/>
            <person name="Lee V."/>
            <person name="Wang Y."/>
            <person name="Carvalho R."/>
            <person name="Voegtly L."/>
            <person name="Shi R."/>
            <person name="Duckworth R."/>
            <person name="Johnson A."/>
            <person name="Loviza R."/>
            <person name="Walstead R."/>
            <person name="Shah Z."/>
            <person name="Kiflezghi M."/>
            <person name="Wade K."/>
            <person name="Ball S.L."/>
            <person name="Bradley K.W."/>
            <person name="Asai D.J."/>
            <person name="Bowman C.A."/>
            <person name="Russell D.A."/>
            <person name="Pope W.H."/>
            <person name="Jacobs-Sera D."/>
            <person name="Hendrix R.W."/>
            <person name="Hatfull G.F."/>
        </authorList>
    </citation>
    <scope>NUCLEOTIDE SEQUENCE [LARGE SCALE GENOMIC DNA]</scope>
    <source>
        <strain evidence="1 2">DSM 27648</strain>
    </source>
</reference>
<dbReference type="Proteomes" id="UP000064967">
    <property type="component" value="Chromosome"/>
</dbReference>
<protein>
    <recommendedName>
        <fullName evidence="3">Citrate synthase (Si)</fullName>
    </recommendedName>
</protein>
<sequence length="230" mass="24283">MSDRQDEAKSSGPIESRTWPKELTAHAVDDGSARRLHGYDVEQDLARFYRFSDVLYLSLAGDLPDDVQSRAFEVALTFASVMSVGSAPVHASVLARLCGCRTGGVVAVGALTMGEHVDALVHGIGEILEGTGPLPEELRAKTNEERASVARLAAATAGLPIPALGWDPSLDVALVAVLRAAGLTSVFQVVSALTLGKMPSALAEAQTTKPADFLSYPMDTPHFEYVPPGK</sequence>
<dbReference type="RefSeq" id="WP_146647295.1">
    <property type="nucleotide sequence ID" value="NZ_CP012333.1"/>
</dbReference>
<dbReference type="KEGG" id="llu:AKJ09_02590"/>